<dbReference type="Proteomes" id="UP000823521">
    <property type="component" value="Unassembled WGS sequence"/>
</dbReference>
<evidence type="ECO:0000259" key="4">
    <source>
        <dbReference type="PROSITE" id="PS50075"/>
    </source>
</evidence>
<feature type="non-terminal residue" evidence="5">
    <location>
        <position position="1"/>
    </location>
</feature>
<dbReference type="Gene3D" id="1.10.1200.10">
    <property type="entry name" value="ACP-like"/>
    <property type="match status" value="1"/>
</dbReference>
<dbReference type="InterPro" id="IPR045851">
    <property type="entry name" value="AMP-bd_C_sf"/>
</dbReference>
<accession>A0ABS3VNG0</accession>
<dbReference type="InterPro" id="IPR006162">
    <property type="entry name" value="Ppantetheine_attach_site"/>
</dbReference>
<dbReference type="EMBL" id="WVUH01000047">
    <property type="protein sequence ID" value="MBO4206031.1"/>
    <property type="molecule type" value="Genomic_DNA"/>
</dbReference>
<keyword evidence="6" id="KW-1185">Reference proteome</keyword>
<dbReference type="Gene3D" id="3.30.559.10">
    <property type="entry name" value="Chloramphenicol acetyltransferase-like domain"/>
    <property type="match status" value="1"/>
</dbReference>
<dbReference type="Pfam" id="PF00550">
    <property type="entry name" value="PP-binding"/>
    <property type="match status" value="1"/>
</dbReference>
<organism evidence="5 6">
    <name type="scientific">Micromonospora echinofusca</name>
    <dbReference type="NCBI Taxonomy" id="47858"/>
    <lineage>
        <taxon>Bacteria</taxon>
        <taxon>Bacillati</taxon>
        <taxon>Actinomycetota</taxon>
        <taxon>Actinomycetes</taxon>
        <taxon>Micromonosporales</taxon>
        <taxon>Micromonosporaceae</taxon>
        <taxon>Micromonospora</taxon>
    </lineage>
</organism>
<keyword evidence="2" id="KW-0596">Phosphopantetheine</keyword>
<evidence type="ECO:0000313" key="6">
    <source>
        <dbReference type="Proteomes" id="UP000823521"/>
    </source>
</evidence>
<dbReference type="SMART" id="SM00823">
    <property type="entry name" value="PKS_PP"/>
    <property type="match status" value="1"/>
</dbReference>
<keyword evidence="3" id="KW-0597">Phosphoprotein</keyword>
<name>A0ABS3VNG0_MICEH</name>
<dbReference type="InterPro" id="IPR036736">
    <property type="entry name" value="ACP-like_sf"/>
</dbReference>
<dbReference type="InterPro" id="IPR023213">
    <property type="entry name" value="CAT-like_dom_sf"/>
</dbReference>
<dbReference type="InterPro" id="IPR009081">
    <property type="entry name" value="PP-bd_ACP"/>
</dbReference>
<protein>
    <submittedName>
        <fullName evidence="5">AMP-binding protein</fullName>
    </submittedName>
</protein>
<dbReference type="Pfam" id="PF13193">
    <property type="entry name" value="AMP-binding_C"/>
    <property type="match status" value="1"/>
</dbReference>
<dbReference type="Gene3D" id="3.30.300.30">
    <property type="match status" value="1"/>
</dbReference>
<dbReference type="PROSITE" id="PS50075">
    <property type="entry name" value="CARRIER"/>
    <property type="match status" value="1"/>
</dbReference>
<dbReference type="Gene3D" id="3.40.50.12780">
    <property type="entry name" value="N-terminal domain of ligase-like"/>
    <property type="match status" value="1"/>
</dbReference>
<dbReference type="InterPro" id="IPR020806">
    <property type="entry name" value="PKS_PP-bd"/>
</dbReference>
<dbReference type="SUPFAM" id="SSF47336">
    <property type="entry name" value="ACP-like"/>
    <property type="match status" value="1"/>
</dbReference>
<evidence type="ECO:0000256" key="2">
    <source>
        <dbReference type="ARBA" id="ARBA00022450"/>
    </source>
</evidence>
<dbReference type="InterPro" id="IPR042099">
    <property type="entry name" value="ANL_N_sf"/>
</dbReference>
<dbReference type="PANTHER" id="PTHR45527">
    <property type="entry name" value="NONRIBOSOMAL PEPTIDE SYNTHETASE"/>
    <property type="match status" value="1"/>
</dbReference>
<gene>
    <name evidence="5" type="ORF">GSF22_08435</name>
</gene>
<dbReference type="SUPFAM" id="SSF52777">
    <property type="entry name" value="CoA-dependent acyltransferases"/>
    <property type="match status" value="2"/>
</dbReference>
<dbReference type="PROSITE" id="PS00012">
    <property type="entry name" value="PHOSPHOPANTETHEINE"/>
    <property type="match status" value="1"/>
</dbReference>
<evidence type="ECO:0000256" key="3">
    <source>
        <dbReference type="ARBA" id="ARBA00022553"/>
    </source>
</evidence>
<evidence type="ECO:0000313" key="5">
    <source>
        <dbReference type="EMBL" id="MBO4206031.1"/>
    </source>
</evidence>
<feature type="domain" description="Carrier" evidence="4">
    <location>
        <begin position="207"/>
        <end position="281"/>
    </location>
</feature>
<comment type="cofactor">
    <cofactor evidence="1">
        <name>pantetheine 4'-phosphate</name>
        <dbReference type="ChEBI" id="CHEBI:47942"/>
    </cofactor>
</comment>
<dbReference type="PANTHER" id="PTHR45527:SF1">
    <property type="entry name" value="FATTY ACID SYNTHASE"/>
    <property type="match status" value="1"/>
</dbReference>
<dbReference type="Gene3D" id="3.30.559.30">
    <property type="entry name" value="Nonribosomal peptide synthetase, condensation domain"/>
    <property type="match status" value="1"/>
</dbReference>
<evidence type="ECO:0000256" key="1">
    <source>
        <dbReference type="ARBA" id="ARBA00001957"/>
    </source>
</evidence>
<dbReference type="SUPFAM" id="SSF56801">
    <property type="entry name" value="Acetyl-CoA synthetase-like"/>
    <property type="match status" value="1"/>
</dbReference>
<sequence>CYEVGEVDGSWDSIPYGRPLPNQCFHVLNDRWQECPVHVVGELFIGGVGLAEGYFGDPERTSASFVTHPVSGERLYRTGDLGRWCPDGNVEFLGREDFQVKVGGYRIELGEIDSALVSHPGVRAGAAVALGDRHHRRLVGYYVPDQTTLDETELDRHLRDRLPTYMVPPTLVALSELPLTANGKVDRSALPDPAADTGPAGPVAELDDPTGLVAQVAAIVAEVIGLAEVDLARNYLEIGGDSITAVQIVTRANDARIALTLQDLFEQPTIGKAAAAALARSGDRVDADARLLPVTSGQRAALDAPARRIEVTVGPEVTAEVAGRTVTALVRRHPALRLLLVNGQQTVRPPAEEAEYVPTIDLSALPEARRATAFESMVAEMGDELSPHEGPVVKAALFDLAGARTLVWVLHPAVVDETSRALLADEFGRALAGDLPPAEPVPLPAWLSAVAEDDGPPPNLSVPEIGVADATTVTASLTEEESTELADTAHAAYRMSLAEVGLAVIVAVADPGVVLLERDARRDVPSLDLTGAVGPFTRTRLVALDPPDDPAALLVAAKEAARSTAAVPGNPQLSLRWLGSVPELPSARTRTYPDEVTAAVVGGRLTVVWTGAAPDAEAVVAGLRDLLAHCRGAEASVSAGDFPLSGLDGDELRRVLAGLTDAS</sequence>
<comment type="caution">
    <text evidence="5">The sequence shown here is derived from an EMBL/GenBank/DDBJ whole genome shotgun (WGS) entry which is preliminary data.</text>
</comment>
<reference evidence="5 6" key="1">
    <citation type="submission" date="2019-12" db="EMBL/GenBank/DDBJ databases">
        <title>Whole genome sequencing of endophytic Actinobacterium Micromonospora sp. MPMI6T.</title>
        <authorList>
            <person name="Evv R."/>
            <person name="Podile A.R."/>
        </authorList>
    </citation>
    <scope>NUCLEOTIDE SEQUENCE [LARGE SCALE GENOMIC DNA]</scope>
    <source>
        <strain evidence="5 6">MPMI6</strain>
    </source>
</reference>
<proteinExistence type="predicted"/>
<dbReference type="InterPro" id="IPR025110">
    <property type="entry name" value="AMP-bd_C"/>
</dbReference>